<evidence type="ECO:0000313" key="3">
    <source>
        <dbReference type="Proteomes" id="UP001229651"/>
    </source>
</evidence>
<dbReference type="RefSeq" id="WP_306995942.1">
    <property type="nucleotide sequence ID" value="NZ_JAUSUT010000001.1"/>
</dbReference>
<organism evidence="2 3">
    <name type="scientific">Amycolatopsis thermophila</name>
    <dbReference type="NCBI Taxonomy" id="206084"/>
    <lineage>
        <taxon>Bacteria</taxon>
        <taxon>Bacillati</taxon>
        <taxon>Actinomycetota</taxon>
        <taxon>Actinomycetes</taxon>
        <taxon>Pseudonocardiales</taxon>
        <taxon>Pseudonocardiaceae</taxon>
        <taxon>Amycolatopsis</taxon>
    </lineage>
</organism>
<accession>A0ABU0F1E1</accession>
<dbReference type="InterPro" id="IPR000871">
    <property type="entry name" value="Beta-lactam_class-A"/>
</dbReference>
<evidence type="ECO:0000259" key="1">
    <source>
        <dbReference type="Pfam" id="PF13354"/>
    </source>
</evidence>
<gene>
    <name evidence="2" type="ORF">FB470_005335</name>
</gene>
<dbReference type="Proteomes" id="UP001229651">
    <property type="component" value="Unassembled WGS sequence"/>
</dbReference>
<dbReference type="PANTHER" id="PTHR35333">
    <property type="entry name" value="BETA-LACTAMASE"/>
    <property type="match status" value="1"/>
</dbReference>
<dbReference type="InterPro" id="IPR045155">
    <property type="entry name" value="Beta-lactam_cat"/>
</dbReference>
<comment type="caution">
    <text evidence="2">The sequence shown here is derived from an EMBL/GenBank/DDBJ whole genome shotgun (WGS) entry which is preliminary data.</text>
</comment>
<dbReference type="InterPro" id="IPR012338">
    <property type="entry name" value="Beta-lactam/transpept-like"/>
</dbReference>
<dbReference type="Pfam" id="PF13354">
    <property type="entry name" value="Beta-lactamase2"/>
    <property type="match status" value="1"/>
</dbReference>
<sequence>MRAAPRHRPGRWTHRAVAVAAVVVAVTVPPQATHDAATTTAPAPHAVAAGDTAVGRLLTGLPPDSVSLAAQNVTTARSYRHDATTTVRTASVVKLDILEALLLQRQDSGRLPGEDETAQATAMIENSDNDAATWLWNEVGGADGLRAANSRLGAAATQPDEAGYWGLTTTTADDQVALLRDLVTPGPLAPAAQSFALGLLRAVEADQTWGISAIADPGTATALKDGWLPIDDDDGLWAIGSVGIVTSHGQQVVLAVLTQHDGSLADGIQLTESLARAVAPGITSTGGSAQRVIPVCPIE</sequence>
<dbReference type="PANTHER" id="PTHR35333:SF3">
    <property type="entry name" value="BETA-LACTAMASE-TYPE TRANSPEPTIDASE FOLD CONTAINING PROTEIN"/>
    <property type="match status" value="1"/>
</dbReference>
<reference evidence="2 3" key="1">
    <citation type="submission" date="2023-07" db="EMBL/GenBank/DDBJ databases">
        <title>Sequencing the genomes of 1000 actinobacteria strains.</title>
        <authorList>
            <person name="Klenk H.-P."/>
        </authorList>
    </citation>
    <scope>NUCLEOTIDE SEQUENCE [LARGE SCALE GENOMIC DNA]</scope>
    <source>
        <strain evidence="2 3">DSM 45805</strain>
    </source>
</reference>
<dbReference type="EMBL" id="JAUSUT010000001">
    <property type="protein sequence ID" value="MDQ0381341.1"/>
    <property type="molecule type" value="Genomic_DNA"/>
</dbReference>
<feature type="domain" description="Beta-lactamase class A catalytic" evidence="1">
    <location>
        <begin position="120"/>
        <end position="258"/>
    </location>
</feature>
<dbReference type="SUPFAM" id="SSF56601">
    <property type="entry name" value="beta-lactamase/transpeptidase-like"/>
    <property type="match status" value="1"/>
</dbReference>
<protein>
    <recommendedName>
        <fullName evidence="1">Beta-lactamase class A catalytic domain-containing protein</fullName>
    </recommendedName>
</protein>
<proteinExistence type="predicted"/>
<evidence type="ECO:0000313" key="2">
    <source>
        <dbReference type="EMBL" id="MDQ0381341.1"/>
    </source>
</evidence>
<keyword evidence="3" id="KW-1185">Reference proteome</keyword>
<name>A0ABU0F1E1_9PSEU</name>
<dbReference type="Gene3D" id="3.40.710.10">
    <property type="entry name" value="DD-peptidase/beta-lactamase superfamily"/>
    <property type="match status" value="1"/>
</dbReference>